<evidence type="ECO:0000313" key="3">
    <source>
        <dbReference type="Proteomes" id="UP000235965"/>
    </source>
</evidence>
<dbReference type="InterPro" id="IPR001680">
    <property type="entry name" value="WD40_rpt"/>
</dbReference>
<reference evidence="2 3" key="1">
    <citation type="submission" date="2017-12" db="EMBL/GenBank/DDBJ databases">
        <title>Hemimetabolous genomes reveal molecular basis of termite eusociality.</title>
        <authorList>
            <person name="Harrison M.C."/>
            <person name="Jongepier E."/>
            <person name="Robertson H.M."/>
            <person name="Arning N."/>
            <person name="Bitard-Feildel T."/>
            <person name="Chao H."/>
            <person name="Childers C.P."/>
            <person name="Dinh H."/>
            <person name="Doddapaneni H."/>
            <person name="Dugan S."/>
            <person name="Gowin J."/>
            <person name="Greiner C."/>
            <person name="Han Y."/>
            <person name="Hu H."/>
            <person name="Hughes D.S.T."/>
            <person name="Huylmans A.-K."/>
            <person name="Kemena C."/>
            <person name="Kremer L.P.M."/>
            <person name="Lee S.L."/>
            <person name="Lopez-Ezquerra A."/>
            <person name="Mallet L."/>
            <person name="Monroy-Kuhn J.M."/>
            <person name="Moser A."/>
            <person name="Murali S.C."/>
            <person name="Muzny D.M."/>
            <person name="Otani S."/>
            <person name="Piulachs M.-D."/>
            <person name="Poelchau M."/>
            <person name="Qu J."/>
            <person name="Schaub F."/>
            <person name="Wada-Katsumata A."/>
            <person name="Worley K.C."/>
            <person name="Xie Q."/>
            <person name="Ylla G."/>
            <person name="Poulsen M."/>
            <person name="Gibbs R.A."/>
            <person name="Schal C."/>
            <person name="Richards S."/>
            <person name="Belles X."/>
            <person name="Korb J."/>
            <person name="Bornberg-Bauer E."/>
        </authorList>
    </citation>
    <scope>NUCLEOTIDE SEQUENCE [LARGE SCALE GENOMIC DNA]</scope>
    <source>
        <tissue evidence="2">Whole body</tissue>
    </source>
</reference>
<dbReference type="SMART" id="SM00320">
    <property type="entry name" value="WD40"/>
    <property type="match status" value="10"/>
</dbReference>
<feature type="domain" description="Anaphase-promoting complex subunit 4-like WD40" evidence="1">
    <location>
        <begin position="115"/>
        <end position="196"/>
    </location>
</feature>
<dbReference type="PANTHER" id="PTHR44163">
    <property type="entry name" value="U3 SMALL NUCLEOLAR RNA-ASSOCIATED PROTEIN 4 HOMOLOG"/>
    <property type="match status" value="1"/>
</dbReference>
<accession>A0A2J7RKP9</accession>
<dbReference type="SUPFAM" id="SSF50978">
    <property type="entry name" value="WD40 repeat-like"/>
    <property type="match status" value="2"/>
</dbReference>
<dbReference type="InterPro" id="IPR015943">
    <property type="entry name" value="WD40/YVTN_repeat-like_dom_sf"/>
</dbReference>
<dbReference type="GO" id="GO:0030686">
    <property type="term" value="C:90S preribosome"/>
    <property type="evidence" value="ECO:0007669"/>
    <property type="project" value="InterPro"/>
</dbReference>
<proteinExistence type="predicted"/>
<dbReference type="GO" id="GO:0034455">
    <property type="term" value="C:t-UTP complex"/>
    <property type="evidence" value="ECO:0007669"/>
    <property type="project" value="TreeGrafter"/>
</dbReference>
<sequence length="689" mass="76175">MSTCRVHNVRFYDLEPRAIHCMAYESTRKQLALSRSDSSVEVWNLACTPHIERTIPGRGNSSVEAVAWCGQRLFSAGLQGTVTEYNLQTLSNKFDIPVTAGPCWCLGSNHNNTCLAAGTEDGYINIFTVTDDGLIYEKVLDKQEGRILCLAWDATGDVIVTGSADAVRIWNVESGHAVHRMTPGRDERKKETIVWCLAVTKDFTIISGDSRGCMSFWDGNVGTQIESFQTHKADILCLCLAEDENSVYCAGVDPLIISFAKIWLRGGAGTGRSKWVKSVQRRIHDHDVRALALADGKLLSGGVDSYLAISSYPPRQLVKYPPLLQAPSVSICPEARFVMLRYLTHVEVWQLGSTAPITNGDAVHEGILPLIADPLRLLTLKSRGGDVIVCADMSSNGKWIAYSSLRTTSFFRFHCGSKPSLQKVPDLCEIGSAHRITFTADSCRAIVSTSTGDIAVVQLGGDELLLLHVFHPLDDRLLKDAVHLLTVSHDGQFIVAGDHCSNIVAWTTSDYKHHCSLPRYSCAPTAFAVQPHTNILVVVYSDHKIVEYSLHSRKYTAFSRGLESRHPVQWLSRSFAVNNVIFDPNNDDIIILQDDNTICIINKNKELPLAEAKIPRIDSPQLFSDSLDSSQGHPRTAAPQHAFHVIKKYKHLVHLDWLSDTELTAVEVSPLALAEKLPPSLKKKRFGVM</sequence>
<dbReference type="AlphaFoldDB" id="A0A2J7RKP9"/>
<dbReference type="InParanoid" id="A0A2J7RKP9"/>
<keyword evidence="3" id="KW-1185">Reference proteome</keyword>
<dbReference type="GO" id="GO:0003723">
    <property type="term" value="F:RNA binding"/>
    <property type="evidence" value="ECO:0007669"/>
    <property type="project" value="TreeGrafter"/>
</dbReference>
<dbReference type="GO" id="GO:0000462">
    <property type="term" value="P:maturation of SSU-rRNA from tricistronic rRNA transcript (SSU-rRNA, 5.8S rRNA, LSU-rRNA)"/>
    <property type="evidence" value="ECO:0007669"/>
    <property type="project" value="InterPro"/>
</dbReference>
<dbReference type="InterPro" id="IPR046351">
    <property type="entry name" value="UTP4"/>
</dbReference>
<comment type="caution">
    <text evidence="2">The sequence shown here is derived from an EMBL/GenBank/DDBJ whole genome shotgun (WGS) entry which is preliminary data.</text>
</comment>
<gene>
    <name evidence="2" type="ORF">B7P43_G14118</name>
</gene>
<dbReference type="Proteomes" id="UP000235965">
    <property type="component" value="Unassembled WGS sequence"/>
</dbReference>
<dbReference type="STRING" id="105785.A0A2J7RKP9"/>
<dbReference type="GO" id="GO:0032040">
    <property type="term" value="C:small-subunit processome"/>
    <property type="evidence" value="ECO:0007669"/>
    <property type="project" value="TreeGrafter"/>
</dbReference>
<organism evidence="2 3">
    <name type="scientific">Cryptotermes secundus</name>
    <dbReference type="NCBI Taxonomy" id="105785"/>
    <lineage>
        <taxon>Eukaryota</taxon>
        <taxon>Metazoa</taxon>
        <taxon>Ecdysozoa</taxon>
        <taxon>Arthropoda</taxon>
        <taxon>Hexapoda</taxon>
        <taxon>Insecta</taxon>
        <taxon>Pterygota</taxon>
        <taxon>Neoptera</taxon>
        <taxon>Polyneoptera</taxon>
        <taxon>Dictyoptera</taxon>
        <taxon>Blattodea</taxon>
        <taxon>Blattoidea</taxon>
        <taxon>Termitoidae</taxon>
        <taxon>Kalotermitidae</taxon>
        <taxon>Cryptotermitinae</taxon>
        <taxon>Cryptotermes</taxon>
    </lineage>
</organism>
<dbReference type="EMBL" id="NEVH01002711">
    <property type="protein sequence ID" value="PNF41416.1"/>
    <property type="molecule type" value="Genomic_DNA"/>
</dbReference>
<dbReference type="FunCoup" id="A0A2J7RKP9">
    <property type="interactions" value="1088"/>
</dbReference>
<dbReference type="InterPro" id="IPR036322">
    <property type="entry name" value="WD40_repeat_dom_sf"/>
</dbReference>
<evidence type="ECO:0000259" key="1">
    <source>
        <dbReference type="Pfam" id="PF12894"/>
    </source>
</evidence>
<dbReference type="InterPro" id="IPR024977">
    <property type="entry name" value="Apc4-like_WD40_dom"/>
</dbReference>
<dbReference type="OrthoDB" id="8883818at2759"/>
<evidence type="ECO:0000313" key="2">
    <source>
        <dbReference type="EMBL" id="PNF41416.1"/>
    </source>
</evidence>
<dbReference type="PANTHER" id="PTHR44163:SF1">
    <property type="entry name" value="U3 SMALL NUCLEOLAR RNA-ASSOCIATED PROTEIN 4 HOMOLOG"/>
    <property type="match status" value="1"/>
</dbReference>
<dbReference type="Gene3D" id="2.130.10.10">
    <property type="entry name" value="YVTN repeat-like/Quinoprotein amine dehydrogenase"/>
    <property type="match status" value="3"/>
</dbReference>
<name>A0A2J7RKP9_9NEOP</name>
<dbReference type="Pfam" id="PF12894">
    <property type="entry name" value="ANAPC4_WD40"/>
    <property type="match status" value="1"/>
</dbReference>
<protein>
    <submittedName>
        <fullName evidence="2">U3 small nucleolar RNA-associated protein 4-like protein</fullName>
    </submittedName>
</protein>